<feature type="domain" description="LysM" evidence="1">
    <location>
        <begin position="1"/>
        <end position="45"/>
    </location>
</feature>
<proteinExistence type="predicted"/>
<dbReference type="InterPro" id="IPR018392">
    <property type="entry name" value="LysM"/>
</dbReference>
<evidence type="ECO:0000259" key="1">
    <source>
        <dbReference type="PROSITE" id="PS51782"/>
    </source>
</evidence>
<dbReference type="Proteomes" id="UP000284177">
    <property type="component" value="Unassembled WGS sequence"/>
</dbReference>
<dbReference type="SUPFAM" id="SSF54106">
    <property type="entry name" value="LysM domain"/>
    <property type="match status" value="2"/>
</dbReference>
<organism evidence="2 3">
    <name type="scientific">Thermohalobacter berrensis</name>
    <dbReference type="NCBI Taxonomy" id="99594"/>
    <lineage>
        <taxon>Bacteria</taxon>
        <taxon>Bacillati</taxon>
        <taxon>Bacillota</taxon>
        <taxon>Tissierellia</taxon>
        <taxon>Tissierellales</taxon>
        <taxon>Thermohalobacteraceae</taxon>
        <taxon>Thermohalobacter</taxon>
    </lineage>
</organism>
<dbReference type="PANTHER" id="PTHR33734">
    <property type="entry name" value="LYSM DOMAIN-CONTAINING GPI-ANCHORED PROTEIN 2"/>
    <property type="match status" value="1"/>
</dbReference>
<dbReference type="PANTHER" id="PTHR33734:SF22">
    <property type="entry name" value="MEMBRANE-BOUND LYTIC MUREIN TRANSGLYCOSYLASE D"/>
    <property type="match status" value="1"/>
</dbReference>
<name>A0A419T6C1_9FIRM</name>
<evidence type="ECO:0000313" key="2">
    <source>
        <dbReference type="EMBL" id="RKD33157.1"/>
    </source>
</evidence>
<dbReference type="AlphaFoldDB" id="A0A419T6C1"/>
<dbReference type="SMART" id="SM00257">
    <property type="entry name" value="LysM"/>
    <property type="match status" value="2"/>
</dbReference>
<dbReference type="InterPro" id="IPR036779">
    <property type="entry name" value="LysM_dom_sf"/>
</dbReference>
<dbReference type="InterPro" id="IPR011989">
    <property type="entry name" value="ARM-like"/>
</dbReference>
<dbReference type="RefSeq" id="WP_183108730.1">
    <property type="nucleotide sequence ID" value="NZ_MCIB01000007.1"/>
</dbReference>
<accession>A0A419T6C1</accession>
<dbReference type="CDD" id="cd00118">
    <property type="entry name" value="LysM"/>
    <property type="match status" value="2"/>
</dbReference>
<dbReference type="PROSITE" id="PS51782">
    <property type="entry name" value="LYSM"/>
    <property type="match status" value="2"/>
</dbReference>
<gene>
    <name evidence="2" type="ORF">BET03_09565</name>
</gene>
<dbReference type="Gene3D" id="3.10.350.10">
    <property type="entry name" value="LysM domain"/>
    <property type="match status" value="2"/>
</dbReference>
<dbReference type="SUPFAM" id="SSF48371">
    <property type="entry name" value="ARM repeat"/>
    <property type="match status" value="1"/>
</dbReference>
<evidence type="ECO:0000313" key="3">
    <source>
        <dbReference type="Proteomes" id="UP000284177"/>
    </source>
</evidence>
<sequence length="294" mass="33026">MLYYVKSGDTLSKIARQFNTTVNSILNANTICNPNLIFPGEPLIIPRNDVIYRAGATPYYIVQPGDSLWCLYRLYNIPINVIAEVNNIQNPNILYPGTELLIGDYRANPEELKETWENTGGVECDLLSPLQIHGIYYIGSFSWEALGTTGIPYLLDLLNHPCDIVRSYTALSLGRIGLNESVTEALTELTNDPSSFVADIARLAIKRINLTQEYGKRIHVTIEDNRLYNQPNLNSQSIILSEGSEIIVLKWNIPSPTYEEGPRGDLQVYDYVQVVNTGQVGFLPRVGFNEIRII</sequence>
<dbReference type="Pfam" id="PF01476">
    <property type="entry name" value="LysM"/>
    <property type="match status" value="2"/>
</dbReference>
<dbReference type="InterPro" id="IPR016024">
    <property type="entry name" value="ARM-type_fold"/>
</dbReference>
<keyword evidence="3" id="KW-1185">Reference proteome</keyword>
<protein>
    <recommendedName>
        <fullName evidence="1">LysM domain-containing protein</fullName>
    </recommendedName>
</protein>
<dbReference type="EMBL" id="MCIB01000007">
    <property type="protein sequence ID" value="RKD33157.1"/>
    <property type="molecule type" value="Genomic_DNA"/>
</dbReference>
<dbReference type="Gene3D" id="1.25.10.10">
    <property type="entry name" value="Leucine-rich Repeat Variant"/>
    <property type="match status" value="1"/>
</dbReference>
<comment type="caution">
    <text evidence="2">The sequence shown here is derived from an EMBL/GenBank/DDBJ whole genome shotgun (WGS) entry which is preliminary data.</text>
</comment>
<reference evidence="2 3" key="1">
    <citation type="submission" date="2016-08" db="EMBL/GenBank/DDBJ databases">
        <title>Novel Firmicutes and Novel Genomes.</title>
        <authorList>
            <person name="Poppleton D.I."/>
            <person name="Gribaldo S."/>
        </authorList>
    </citation>
    <scope>NUCLEOTIDE SEQUENCE [LARGE SCALE GENOMIC DNA]</scope>
    <source>
        <strain evidence="2 3">CTT3</strain>
    </source>
</reference>
<feature type="domain" description="LysM" evidence="1">
    <location>
        <begin position="58"/>
        <end position="102"/>
    </location>
</feature>